<reference evidence="1" key="2">
    <citation type="submission" date="2015-06" db="UniProtKB">
        <authorList>
            <consortium name="EnsemblMetazoa"/>
        </authorList>
    </citation>
    <scope>IDENTIFICATION</scope>
</reference>
<accession>T1GLM0</accession>
<name>T1GLM0_MEGSC</name>
<dbReference type="AlphaFoldDB" id="T1GLM0"/>
<proteinExistence type="predicted"/>
<sequence length="80" mass="8424">MNGNVHLHCSDSGSLSGAAEMSTRICAGQFVIWEEDTHFQRQISGGSSGLASNDAGFWDALCQASFILDSVSDSNARLSA</sequence>
<dbReference type="Proteomes" id="UP000015102">
    <property type="component" value="Unassembled WGS sequence"/>
</dbReference>
<dbReference type="EnsemblMetazoa" id="MESCA004430-RA">
    <property type="protein sequence ID" value="MESCA004430-PA"/>
    <property type="gene ID" value="MESCA004430"/>
</dbReference>
<evidence type="ECO:0000313" key="1">
    <source>
        <dbReference type="EnsemblMetazoa" id="MESCA004430-PA"/>
    </source>
</evidence>
<organism evidence="1 2">
    <name type="scientific">Megaselia scalaris</name>
    <name type="common">Humpbacked fly</name>
    <name type="synonym">Phora scalaris</name>
    <dbReference type="NCBI Taxonomy" id="36166"/>
    <lineage>
        <taxon>Eukaryota</taxon>
        <taxon>Metazoa</taxon>
        <taxon>Ecdysozoa</taxon>
        <taxon>Arthropoda</taxon>
        <taxon>Hexapoda</taxon>
        <taxon>Insecta</taxon>
        <taxon>Pterygota</taxon>
        <taxon>Neoptera</taxon>
        <taxon>Endopterygota</taxon>
        <taxon>Diptera</taxon>
        <taxon>Brachycera</taxon>
        <taxon>Muscomorpha</taxon>
        <taxon>Platypezoidea</taxon>
        <taxon>Phoridae</taxon>
        <taxon>Megaseliini</taxon>
        <taxon>Megaselia</taxon>
    </lineage>
</organism>
<evidence type="ECO:0000313" key="2">
    <source>
        <dbReference type="Proteomes" id="UP000015102"/>
    </source>
</evidence>
<dbReference type="HOGENOM" id="CLU_2592502_0_0_1"/>
<keyword evidence="2" id="KW-1185">Reference proteome</keyword>
<reference evidence="2" key="1">
    <citation type="submission" date="2013-02" db="EMBL/GenBank/DDBJ databases">
        <authorList>
            <person name="Hughes D."/>
        </authorList>
    </citation>
    <scope>NUCLEOTIDE SEQUENCE</scope>
    <source>
        <strain>Durham</strain>
        <strain evidence="2">NC isolate 2 -- Noor lab</strain>
    </source>
</reference>
<protein>
    <submittedName>
        <fullName evidence="1">Uncharacterized protein</fullName>
    </submittedName>
</protein>
<dbReference type="EMBL" id="CAQQ02089507">
    <property type="status" value="NOT_ANNOTATED_CDS"/>
    <property type="molecule type" value="Genomic_DNA"/>
</dbReference>